<accession>A0A7R9MEP2</accession>
<dbReference type="PANTHER" id="PTHR12708:SF0">
    <property type="entry name" value="DNA POLYMERASE EPSILON SUBUNIT 2"/>
    <property type="match status" value="1"/>
</dbReference>
<keyword evidence="2" id="KW-1185">Reference proteome</keyword>
<dbReference type="AlphaFoldDB" id="A0A7R9MEP2"/>
<dbReference type="GO" id="GO:0008622">
    <property type="term" value="C:epsilon DNA polymerase complex"/>
    <property type="evidence" value="ECO:0007669"/>
    <property type="project" value="InterPro"/>
</dbReference>
<evidence type="ECO:0000313" key="1">
    <source>
        <dbReference type="EMBL" id="CAD7658813.1"/>
    </source>
</evidence>
<dbReference type="OrthoDB" id="10254730at2759"/>
<name>A0A7R9MEP2_9ACAR</name>
<evidence type="ECO:0008006" key="3">
    <source>
        <dbReference type="Google" id="ProtNLM"/>
    </source>
</evidence>
<dbReference type="GO" id="GO:0042276">
    <property type="term" value="P:error-prone translesion synthesis"/>
    <property type="evidence" value="ECO:0007669"/>
    <property type="project" value="TreeGrafter"/>
</dbReference>
<sequence>MIGHKLDSFLVDADTTQEVINELRDRRITTTTDNQLIVKNVANDGNNGNKSKTFLKHLIQLRQHLQRHPIFDTKNFKLTEIDSLITSSKETIECLVFGFLMKNSSKINEFLIEDNSGRVPVVFTDETQFRDSLAVENSFVLIEGTYDSPKDCLYVDSIGQSPPIDLSSTLEVSNSLQRTGRMLVVVSDVHLDDENTLDKLKTLLTGYDSMVPIPDAFVFVGDFMSKPCDEVSDLKGNFEIETIHKLNLNPCLKPWYQKPVLITQGYMQYVWDNENKKYLDM</sequence>
<organism evidence="1">
    <name type="scientific">Oppiella nova</name>
    <dbReference type="NCBI Taxonomy" id="334625"/>
    <lineage>
        <taxon>Eukaryota</taxon>
        <taxon>Metazoa</taxon>
        <taxon>Ecdysozoa</taxon>
        <taxon>Arthropoda</taxon>
        <taxon>Chelicerata</taxon>
        <taxon>Arachnida</taxon>
        <taxon>Acari</taxon>
        <taxon>Acariformes</taxon>
        <taxon>Sarcoptiformes</taxon>
        <taxon>Oribatida</taxon>
        <taxon>Brachypylina</taxon>
        <taxon>Oppioidea</taxon>
        <taxon>Oppiidae</taxon>
        <taxon>Oppiella</taxon>
    </lineage>
</organism>
<dbReference type="PANTHER" id="PTHR12708">
    <property type="entry name" value="DNA POLYMERASE EPSILON SUBUNIT B"/>
    <property type="match status" value="1"/>
</dbReference>
<reference evidence="1" key="1">
    <citation type="submission" date="2020-11" db="EMBL/GenBank/DDBJ databases">
        <authorList>
            <person name="Tran Van P."/>
        </authorList>
    </citation>
    <scope>NUCLEOTIDE SEQUENCE</scope>
</reference>
<evidence type="ECO:0000313" key="2">
    <source>
        <dbReference type="Proteomes" id="UP000728032"/>
    </source>
</evidence>
<dbReference type="EMBL" id="CAJPVJ010015889">
    <property type="protein sequence ID" value="CAG2175999.1"/>
    <property type="molecule type" value="Genomic_DNA"/>
</dbReference>
<gene>
    <name evidence="1" type="ORF">ONB1V03_LOCUS15433</name>
</gene>
<dbReference type="InterPro" id="IPR016266">
    <property type="entry name" value="POLE2"/>
</dbReference>
<protein>
    <recommendedName>
        <fullName evidence="3">DNA polymerase II subunit 2</fullName>
    </recommendedName>
</protein>
<proteinExistence type="predicted"/>
<dbReference type="EMBL" id="OC930714">
    <property type="protein sequence ID" value="CAD7658813.1"/>
    <property type="molecule type" value="Genomic_DNA"/>
</dbReference>
<dbReference type="GO" id="GO:0003677">
    <property type="term" value="F:DNA binding"/>
    <property type="evidence" value="ECO:0007669"/>
    <property type="project" value="InterPro"/>
</dbReference>
<dbReference type="GO" id="GO:0006261">
    <property type="term" value="P:DNA-templated DNA replication"/>
    <property type="evidence" value="ECO:0007669"/>
    <property type="project" value="InterPro"/>
</dbReference>
<dbReference type="Proteomes" id="UP000728032">
    <property type="component" value="Unassembled WGS sequence"/>
</dbReference>